<dbReference type="PANTHER" id="PTHR34835">
    <property type="entry name" value="OS07G0283600 PROTEIN-RELATED"/>
    <property type="match status" value="1"/>
</dbReference>
<evidence type="ECO:0000256" key="1">
    <source>
        <dbReference type="SAM" id="MobiDB-lite"/>
    </source>
</evidence>
<reference evidence="2 3" key="1">
    <citation type="journal article" date="2022" name="Nat. Plants">
        <title>Genomes of leafy and leafless Platanthera orchids illuminate the evolution of mycoheterotrophy.</title>
        <authorList>
            <person name="Li M.H."/>
            <person name="Liu K.W."/>
            <person name="Li Z."/>
            <person name="Lu H.C."/>
            <person name="Ye Q.L."/>
            <person name="Zhang D."/>
            <person name="Wang J.Y."/>
            <person name="Li Y.F."/>
            <person name="Zhong Z.M."/>
            <person name="Liu X."/>
            <person name="Yu X."/>
            <person name="Liu D.K."/>
            <person name="Tu X.D."/>
            <person name="Liu B."/>
            <person name="Hao Y."/>
            <person name="Liao X.Y."/>
            <person name="Jiang Y.T."/>
            <person name="Sun W.H."/>
            <person name="Chen J."/>
            <person name="Chen Y.Q."/>
            <person name="Ai Y."/>
            <person name="Zhai J.W."/>
            <person name="Wu S.S."/>
            <person name="Zhou Z."/>
            <person name="Hsiao Y.Y."/>
            <person name="Wu W.L."/>
            <person name="Chen Y.Y."/>
            <person name="Lin Y.F."/>
            <person name="Hsu J.L."/>
            <person name="Li C.Y."/>
            <person name="Wang Z.W."/>
            <person name="Zhao X."/>
            <person name="Zhong W.Y."/>
            <person name="Ma X.K."/>
            <person name="Ma L."/>
            <person name="Huang J."/>
            <person name="Chen G.Z."/>
            <person name="Huang M.Z."/>
            <person name="Huang L."/>
            <person name="Peng D.H."/>
            <person name="Luo Y.B."/>
            <person name="Zou S.Q."/>
            <person name="Chen S.P."/>
            <person name="Lan S."/>
            <person name="Tsai W.C."/>
            <person name="Van de Peer Y."/>
            <person name="Liu Z.J."/>
        </authorList>
    </citation>
    <scope>NUCLEOTIDE SEQUENCE [LARGE SCALE GENOMIC DNA]</scope>
    <source>
        <strain evidence="2">Lor287</strain>
    </source>
</reference>
<name>A0AAP0G213_9ASPA</name>
<keyword evidence="3" id="KW-1185">Reference proteome</keyword>
<accession>A0AAP0G213</accession>
<proteinExistence type="predicted"/>
<dbReference type="AlphaFoldDB" id="A0AAP0G213"/>
<comment type="caution">
    <text evidence="2">The sequence shown here is derived from an EMBL/GenBank/DDBJ whole genome shotgun (WGS) entry which is preliminary data.</text>
</comment>
<protein>
    <recommendedName>
        <fullName evidence="4">Aminotransferase-like plant mobile domain-containing protein</fullName>
    </recommendedName>
</protein>
<organism evidence="2 3">
    <name type="scientific">Platanthera zijinensis</name>
    <dbReference type="NCBI Taxonomy" id="2320716"/>
    <lineage>
        <taxon>Eukaryota</taxon>
        <taxon>Viridiplantae</taxon>
        <taxon>Streptophyta</taxon>
        <taxon>Embryophyta</taxon>
        <taxon>Tracheophyta</taxon>
        <taxon>Spermatophyta</taxon>
        <taxon>Magnoliopsida</taxon>
        <taxon>Liliopsida</taxon>
        <taxon>Asparagales</taxon>
        <taxon>Orchidaceae</taxon>
        <taxon>Orchidoideae</taxon>
        <taxon>Orchideae</taxon>
        <taxon>Orchidinae</taxon>
        <taxon>Platanthera</taxon>
    </lineage>
</organism>
<feature type="compositionally biased region" description="Low complexity" evidence="1">
    <location>
        <begin position="375"/>
        <end position="386"/>
    </location>
</feature>
<dbReference type="EMBL" id="JBBWWQ010000013">
    <property type="protein sequence ID" value="KAK8933916.1"/>
    <property type="molecule type" value="Genomic_DNA"/>
</dbReference>
<evidence type="ECO:0000313" key="2">
    <source>
        <dbReference type="EMBL" id="KAK8933916.1"/>
    </source>
</evidence>
<feature type="region of interest" description="Disordered" evidence="1">
    <location>
        <begin position="345"/>
        <end position="402"/>
    </location>
</feature>
<feature type="compositionally biased region" description="Low complexity" evidence="1">
    <location>
        <begin position="352"/>
        <end position="366"/>
    </location>
</feature>
<dbReference type="Proteomes" id="UP001418222">
    <property type="component" value="Unassembled WGS sequence"/>
</dbReference>
<sequence>MPGSKYLSCRCAVSTFVANARPLLEVISEESKVVLRETNVLPLFFIPALPQNIPLLFVLVKLYRRDKGCFLLGNHYLKLTVNEVAMILGLPNRGRDFPFSRLPCSELSHKDLINEMRHLVNEEWSIELEQRRVNTLIRYLLIVFFFPMKTLKIPTCLGLLEDGIVALREYNWPKAIHAFLHSQLDCLSRANAVRDADTCLGYFEGCSIVALVRCRFGSVEDDEKRLLGPEETESDFEDMKPTKRKGRGVKKVKFEVESDFEDFEHEKEKLKFEEGRKKIAAKSKSRLLRRIEKEKKKVKRVSTGEDWSAIESRLRVYIREEVAKVEVSMKNFCETWFKKLQDGLSQSHRHAPSPTSSKPQTKVSPTSPTPPTSPTSPISPTSPTSPHIITLLSPAKKSSSVRVKNIVHRRKKDLKMVTTYPGKPHINPRIRDSIDFVLSEFKER</sequence>
<evidence type="ECO:0008006" key="4">
    <source>
        <dbReference type="Google" id="ProtNLM"/>
    </source>
</evidence>
<evidence type="ECO:0000313" key="3">
    <source>
        <dbReference type="Proteomes" id="UP001418222"/>
    </source>
</evidence>
<gene>
    <name evidence="2" type="ORF">KSP39_PZI015727</name>
</gene>